<dbReference type="GO" id="GO:0046872">
    <property type="term" value="F:metal ion binding"/>
    <property type="evidence" value="ECO:0007669"/>
    <property type="project" value="UniProtKB-KW"/>
</dbReference>
<dbReference type="GO" id="GO:0004190">
    <property type="term" value="F:aspartic-type endopeptidase activity"/>
    <property type="evidence" value="ECO:0007669"/>
    <property type="project" value="UniProtKB-KW"/>
</dbReference>
<feature type="region of interest" description="Disordered" evidence="5">
    <location>
        <begin position="781"/>
        <end position="846"/>
    </location>
</feature>
<keyword evidence="1" id="KW-0645">Protease</keyword>
<evidence type="ECO:0000313" key="7">
    <source>
        <dbReference type="EMBL" id="PKU73010.1"/>
    </source>
</evidence>
<dbReference type="GO" id="GO:0015074">
    <property type="term" value="P:DNA integration"/>
    <property type="evidence" value="ECO:0007669"/>
    <property type="project" value="InterPro"/>
</dbReference>
<evidence type="ECO:0000256" key="4">
    <source>
        <dbReference type="ARBA" id="ARBA00022801"/>
    </source>
</evidence>
<dbReference type="InterPro" id="IPR001584">
    <property type="entry name" value="Integrase_cat-core"/>
</dbReference>
<dbReference type="InterPro" id="IPR054722">
    <property type="entry name" value="PolX-like_BBD"/>
</dbReference>
<dbReference type="SUPFAM" id="SSF53098">
    <property type="entry name" value="Ribonuclease H-like"/>
    <property type="match status" value="1"/>
</dbReference>
<feature type="compositionally biased region" description="Polar residues" evidence="5">
    <location>
        <begin position="257"/>
        <end position="266"/>
    </location>
</feature>
<feature type="compositionally biased region" description="Low complexity" evidence="5">
    <location>
        <begin position="267"/>
        <end position="276"/>
    </location>
</feature>
<keyword evidence="2" id="KW-0479">Metal-binding</keyword>
<dbReference type="InterPro" id="IPR013103">
    <property type="entry name" value="RVT_2"/>
</dbReference>
<dbReference type="Pfam" id="PF13976">
    <property type="entry name" value="gag_pre-integrs"/>
    <property type="match status" value="1"/>
</dbReference>
<keyword evidence="3" id="KW-0064">Aspartyl protease</keyword>
<dbReference type="InterPro" id="IPR012337">
    <property type="entry name" value="RNaseH-like_sf"/>
</dbReference>
<feature type="compositionally biased region" description="Low complexity" evidence="5">
    <location>
        <begin position="803"/>
        <end position="824"/>
    </location>
</feature>
<dbReference type="PANTHER" id="PTHR42648:SF26">
    <property type="entry name" value="INTEGRASE CATALYTIC DOMAIN-CONTAINING PROTEIN"/>
    <property type="match status" value="1"/>
</dbReference>
<dbReference type="Gene3D" id="3.30.420.10">
    <property type="entry name" value="Ribonuclease H-like superfamily/Ribonuclease H"/>
    <property type="match status" value="1"/>
</dbReference>
<dbReference type="Pfam" id="PF25597">
    <property type="entry name" value="SH3_retrovirus"/>
    <property type="match status" value="1"/>
</dbReference>
<reference evidence="7 8" key="2">
    <citation type="journal article" date="2017" name="Nature">
        <title>The Apostasia genome and the evolution of orchids.</title>
        <authorList>
            <person name="Zhang G.Q."/>
            <person name="Liu K.W."/>
            <person name="Li Z."/>
            <person name="Lohaus R."/>
            <person name="Hsiao Y.Y."/>
            <person name="Niu S.C."/>
            <person name="Wang J.Y."/>
            <person name="Lin Y.C."/>
            <person name="Xu Q."/>
            <person name="Chen L.J."/>
            <person name="Yoshida K."/>
            <person name="Fujiwara S."/>
            <person name="Wang Z.W."/>
            <person name="Zhang Y.Q."/>
            <person name="Mitsuda N."/>
            <person name="Wang M."/>
            <person name="Liu G.H."/>
            <person name="Pecoraro L."/>
            <person name="Huang H.X."/>
            <person name="Xiao X.J."/>
            <person name="Lin M."/>
            <person name="Wu X.Y."/>
            <person name="Wu W.L."/>
            <person name="Chen Y.Y."/>
            <person name="Chang S.B."/>
            <person name="Sakamoto S."/>
            <person name="Ohme-Takagi M."/>
            <person name="Yagi M."/>
            <person name="Zeng S.J."/>
            <person name="Shen C.Y."/>
            <person name="Yeh C.M."/>
            <person name="Luo Y.B."/>
            <person name="Tsai W.C."/>
            <person name="Van de Peer Y."/>
            <person name="Liu Z.J."/>
        </authorList>
    </citation>
    <scope>NUCLEOTIDE SEQUENCE [LARGE SCALE GENOMIC DNA]</scope>
    <source>
        <tissue evidence="7">The whole plant</tissue>
    </source>
</reference>
<dbReference type="Pfam" id="PF22936">
    <property type="entry name" value="Pol_BBD"/>
    <property type="match status" value="1"/>
</dbReference>
<dbReference type="Pfam" id="PF07727">
    <property type="entry name" value="RVT_2"/>
    <property type="match status" value="1"/>
</dbReference>
<dbReference type="Pfam" id="PF00665">
    <property type="entry name" value="rve"/>
    <property type="match status" value="1"/>
</dbReference>
<proteinExistence type="predicted"/>
<dbReference type="Pfam" id="PF14223">
    <property type="entry name" value="Retrotran_gag_2"/>
    <property type="match status" value="1"/>
</dbReference>
<protein>
    <submittedName>
        <fullName evidence="7">Retrovirus-related Pol polyprotein from transposon TNT 1-94</fullName>
    </submittedName>
</protein>
<evidence type="ECO:0000256" key="5">
    <source>
        <dbReference type="SAM" id="MobiDB-lite"/>
    </source>
</evidence>
<gene>
    <name evidence="7" type="ORF">MA16_Dca007573</name>
</gene>
<dbReference type="CDD" id="cd09272">
    <property type="entry name" value="RNase_HI_RT_Ty1"/>
    <property type="match status" value="1"/>
</dbReference>
<keyword evidence="4" id="KW-0378">Hydrolase</keyword>
<dbReference type="GO" id="GO:0003676">
    <property type="term" value="F:nucleic acid binding"/>
    <property type="evidence" value="ECO:0007669"/>
    <property type="project" value="InterPro"/>
</dbReference>
<dbReference type="InterPro" id="IPR039537">
    <property type="entry name" value="Retrotran_Ty1/copia-like"/>
</dbReference>
<feature type="domain" description="Integrase catalytic" evidence="6">
    <location>
        <begin position="515"/>
        <end position="681"/>
    </location>
</feature>
<dbReference type="InterPro" id="IPR025724">
    <property type="entry name" value="GAG-pre-integrase_dom"/>
</dbReference>
<reference evidence="7 8" key="1">
    <citation type="journal article" date="2016" name="Sci. Rep.">
        <title>The Dendrobium catenatum Lindl. genome sequence provides insights into polysaccharide synthase, floral development and adaptive evolution.</title>
        <authorList>
            <person name="Zhang G.Q."/>
            <person name="Xu Q."/>
            <person name="Bian C."/>
            <person name="Tsai W.C."/>
            <person name="Yeh C.M."/>
            <person name="Liu K.W."/>
            <person name="Yoshida K."/>
            <person name="Zhang L.S."/>
            <person name="Chang S.B."/>
            <person name="Chen F."/>
            <person name="Shi Y."/>
            <person name="Su Y.Y."/>
            <person name="Zhang Y.Q."/>
            <person name="Chen L.J."/>
            <person name="Yin Y."/>
            <person name="Lin M."/>
            <person name="Huang H."/>
            <person name="Deng H."/>
            <person name="Wang Z.W."/>
            <person name="Zhu S.L."/>
            <person name="Zhao X."/>
            <person name="Deng C."/>
            <person name="Niu S.C."/>
            <person name="Huang J."/>
            <person name="Wang M."/>
            <person name="Liu G.H."/>
            <person name="Yang H.J."/>
            <person name="Xiao X.J."/>
            <person name="Hsiao Y.Y."/>
            <person name="Wu W.L."/>
            <person name="Chen Y.Y."/>
            <person name="Mitsuda N."/>
            <person name="Ohme-Takagi M."/>
            <person name="Luo Y.B."/>
            <person name="Van de Peer Y."/>
            <person name="Liu Z.J."/>
        </authorList>
    </citation>
    <scope>NUCLEOTIDE SEQUENCE [LARGE SCALE GENOMIC DNA]</scope>
    <source>
        <tissue evidence="7">The whole plant</tissue>
    </source>
</reference>
<dbReference type="Proteomes" id="UP000233837">
    <property type="component" value="Unassembled WGS sequence"/>
</dbReference>
<evidence type="ECO:0000313" key="8">
    <source>
        <dbReference type="Proteomes" id="UP000233837"/>
    </source>
</evidence>
<evidence type="ECO:0000256" key="3">
    <source>
        <dbReference type="ARBA" id="ARBA00022750"/>
    </source>
</evidence>
<organism evidence="7 8">
    <name type="scientific">Dendrobium catenatum</name>
    <dbReference type="NCBI Taxonomy" id="906689"/>
    <lineage>
        <taxon>Eukaryota</taxon>
        <taxon>Viridiplantae</taxon>
        <taxon>Streptophyta</taxon>
        <taxon>Embryophyta</taxon>
        <taxon>Tracheophyta</taxon>
        <taxon>Spermatophyta</taxon>
        <taxon>Magnoliopsida</taxon>
        <taxon>Liliopsida</taxon>
        <taxon>Asparagales</taxon>
        <taxon>Orchidaceae</taxon>
        <taxon>Epidendroideae</taxon>
        <taxon>Malaxideae</taxon>
        <taxon>Dendrobiinae</taxon>
        <taxon>Dendrobium</taxon>
    </lineage>
</organism>
<dbReference type="EMBL" id="KZ502795">
    <property type="protein sequence ID" value="PKU73010.1"/>
    <property type="molecule type" value="Genomic_DNA"/>
</dbReference>
<dbReference type="SUPFAM" id="SSF56672">
    <property type="entry name" value="DNA/RNA polymerases"/>
    <property type="match status" value="1"/>
</dbReference>
<accession>A0A2I0WBH2</accession>
<evidence type="ECO:0000256" key="2">
    <source>
        <dbReference type="ARBA" id="ARBA00022723"/>
    </source>
</evidence>
<dbReference type="InterPro" id="IPR043502">
    <property type="entry name" value="DNA/RNA_pol_sf"/>
</dbReference>
<dbReference type="InterPro" id="IPR057670">
    <property type="entry name" value="SH3_retrovirus"/>
</dbReference>
<dbReference type="PROSITE" id="PS50994">
    <property type="entry name" value="INTEGRASE"/>
    <property type="match status" value="1"/>
</dbReference>
<dbReference type="GO" id="GO:0006508">
    <property type="term" value="P:proteolysis"/>
    <property type="evidence" value="ECO:0007669"/>
    <property type="project" value="UniProtKB-KW"/>
</dbReference>
<evidence type="ECO:0000256" key="1">
    <source>
        <dbReference type="ARBA" id="ARBA00022670"/>
    </source>
</evidence>
<sequence length="1382" mass="155819">MASSTTSMPADAPPTYLPTVTIPPQLKFLMSNLKNLVSTVLTSDNYPVWRAQVEKLFTAGGFLGFLDGSFPCPTPEQSELHSGDPAFISTSTWHLLDQHLASALLSVISPSIVPYVLSFSHCSDIWHTLALRLQATTRSRLIQLKNELHNLSKGDQTMSQYLLTVKSKVDAITTAGGTIDPEDVILYTLNGLPATYQAFKTSIRTNLQPINLDDLYTLLCSEEIIIAQEATKELQALNLSENPTALAATRGKDRGRPTSNKGRFSISNRSNRSNNNTKPDRSSYRNTICQICSKQGHSAARCWYRLDPNYQPSSQQTALFTSSDNSNPSNWFLDSGASTHLTADPSQFQSQESYNGNSQITIGNGQQLPIQYTGRGILPTPSGDLKLNRLHLVPNLSFNLISVFQLTHDNNCIISFDSNGYQIKDMQTKRLLLQGPCHNGLYPIRPHTTSAGLALLSIQTVPDLWHSRLGHPGQNVLQHLHKLFPALKSSFHIKVCNTCSLAKSCRLSFPISTSSTVAPFELIHSDVWGPAPTMSLQGFKYYVSFVDDYTKYCWIYPLFRKSDVFDKFFEFYNFIKCHFNTSIKNIRTDGGGEYINNKFKHFCRITGIRHQFTCPHTPAQNGTAERKHRHILDIVRSLLIHSSAPQYLWVHALYTAVQLINILPTRVLQYKSPYQILYNKTPNYDHLKIFGCLSYPWLRPYSSSKLSSFSKPCVFIGYAPNQKGYQCLDPNTNHIYTSRHVLFNEQIFPFQQSHKPMVYSRHDESIPPLLLVPVQTKSSNSKTITQSVDSLSLPRSCNPPPSRSCNSTSSANSEPSPNPERSTSIHSISPTNSRHHMITRSKTGSLKPKQVLNLTHQLSIPDPTSYTQASQYKHWRQAMSQEFQALQSQGTWHLVPPDPKQNVLGCKWIYKTKFNADGSIARYKARLVALGYKQEYGLDYHETFSPVAKIPTFRILILLALHQNWPIHQFDVSNAFLHGSLQDTVFMKQPMGFLDHINPNYVCKLNKAIYGLKQSPRQWFETLTGFLHDLGFVKSHSDPSLLLYQKDKIRSYFLIYVDDIIITGNNSVFLQELRSKLHLRFNMKDLGTLSQFLGLQCTKTDYGLLLSQTQYANLILERAGMTNCKSVVTPTSSKSTKLSSPSPDFVNPSLYRQLVGSLQYLTLTRPDITYAVNKVSQHMHQPTEQNFEDLKRILRYLHGSLHIGLPLYRDSTILTAYVDSDWAGDQSDRKSTTGYCMFFGNTLTSWSVKKQATIARSSTEAEYRALASAAAEILWLRQLLQELGCPQKLPTILYCDNTSAIALAHNPVFHARTKHIEVDGHFIRECIQNNSIQVHHISSKDQIADFFTKSLSAAQFKYLLNKLMSSNDSSVCKGVLDNKTTS</sequence>
<keyword evidence="8" id="KW-1185">Reference proteome</keyword>
<feature type="region of interest" description="Disordered" evidence="5">
    <location>
        <begin position="245"/>
        <end position="283"/>
    </location>
</feature>
<evidence type="ECO:0000259" key="6">
    <source>
        <dbReference type="PROSITE" id="PS50994"/>
    </source>
</evidence>
<dbReference type="InterPro" id="IPR036397">
    <property type="entry name" value="RNaseH_sf"/>
</dbReference>
<dbReference type="PANTHER" id="PTHR42648">
    <property type="entry name" value="TRANSPOSASE, PUTATIVE-RELATED"/>
    <property type="match status" value="1"/>
</dbReference>
<name>A0A2I0WBH2_9ASPA</name>